<dbReference type="AlphaFoldDB" id="A0A7D5IN32"/>
<dbReference type="Proteomes" id="UP000509594">
    <property type="component" value="Chromosome"/>
</dbReference>
<protein>
    <submittedName>
        <fullName evidence="1">DUF2283 domain-containing protein</fullName>
    </submittedName>
</protein>
<dbReference type="OrthoDB" id="92278at2157"/>
<gene>
    <name evidence="1" type="ORF">HWN40_01450</name>
</gene>
<dbReference type="RefSeq" id="WP_176964090.1">
    <property type="nucleotide sequence ID" value="NZ_CP058215.1"/>
</dbReference>
<sequence>MSLKTICIKGDATDYDMENDSFFAYSSKMKYKASIDLDGIILDIAEDDSIMGVEILDISSRLGVSRYDVRNYKSLDMVVDISENVIEVEITFSILKRNAPTPHVVEASALNSMHLPVGSGSLAVVA</sequence>
<evidence type="ECO:0000313" key="2">
    <source>
        <dbReference type="Proteomes" id="UP000509594"/>
    </source>
</evidence>
<dbReference type="GeneID" id="55820299"/>
<organism evidence="1 2">
    <name type="scientific">Methanolobus zinderi</name>
    <dbReference type="NCBI Taxonomy" id="536044"/>
    <lineage>
        <taxon>Archaea</taxon>
        <taxon>Methanobacteriati</taxon>
        <taxon>Methanobacteriota</taxon>
        <taxon>Stenosarchaea group</taxon>
        <taxon>Methanomicrobia</taxon>
        <taxon>Methanosarcinales</taxon>
        <taxon>Methanosarcinaceae</taxon>
        <taxon>Methanolobus</taxon>
    </lineage>
</organism>
<keyword evidence="2" id="KW-1185">Reference proteome</keyword>
<dbReference type="EMBL" id="CP058215">
    <property type="protein sequence ID" value="QLC49027.1"/>
    <property type="molecule type" value="Genomic_DNA"/>
</dbReference>
<dbReference type="InterPro" id="IPR019270">
    <property type="entry name" value="DUF2283"/>
</dbReference>
<proteinExistence type="predicted"/>
<accession>A0A7D5IN32</accession>
<reference evidence="1 2" key="1">
    <citation type="submission" date="2020-06" db="EMBL/GenBank/DDBJ databases">
        <title>Methanolobus halotolerans sp. nov., isolated from a saline lake Tus in Siberia.</title>
        <authorList>
            <person name="Shen Y."/>
            <person name="Chen S.-C."/>
            <person name="Lai M.-C."/>
            <person name="Huang H.-H."/>
            <person name="Chiu H.-H."/>
            <person name="Tang S.-L."/>
            <person name="Rogozin D.Y."/>
            <person name="Degermendzhy A.G."/>
        </authorList>
    </citation>
    <scope>NUCLEOTIDE SEQUENCE [LARGE SCALE GENOMIC DNA]</scope>
    <source>
        <strain evidence="1 2">DSM 21339</strain>
    </source>
</reference>
<dbReference type="Pfam" id="PF10049">
    <property type="entry name" value="DUF2283"/>
    <property type="match status" value="1"/>
</dbReference>
<evidence type="ECO:0000313" key="1">
    <source>
        <dbReference type="EMBL" id="QLC49027.1"/>
    </source>
</evidence>
<dbReference type="KEGG" id="mzi:HWN40_01450"/>
<name>A0A7D5IN32_9EURY</name>